<dbReference type="InterPro" id="IPR001647">
    <property type="entry name" value="HTH_TetR"/>
</dbReference>
<evidence type="ECO:0000256" key="4">
    <source>
        <dbReference type="PROSITE-ProRule" id="PRU00335"/>
    </source>
</evidence>
<dbReference type="RefSeq" id="WP_192108182.1">
    <property type="nucleotide sequence ID" value="NZ_JACYXJ010000002.1"/>
</dbReference>
<keyword evidence="1" id="KW-0805">Transcription regulation</keyword>
<feature type="domain" description="HTH tetR-type" evidence="5">
    <location>
        <begin position="1"/>
        <end position="50"/>
    </location>
</feature>
<protein>
    <submittedName>
        <fullName evidence="6">TetR family transcriptional regulator</fullName>
    </submittedName>
</protein>
<dbReference type="SUPFAM" id="SSF46689">
    <property type="entry name" value="Homeodomain-like"/>
    <property type="match status" value="1"/>
</dbReference>
<proteinExistence type="predicted"/>
<dbReference type="InterPro" id="IPR050109">
    <property type="entry name" value="HTH-type_TetR-like_transc_reg"/>
</dbReference>
<evidence type="ECO:0000313" key="6">
    <source>
        <dbReference type="EMBL" id="MBD8875798.1"/>
    </source>
</evidence>
<gene>
    <name evidence="6" type="ORF">IG617_05825</name>
</gene>
<dbReference type="Pfam" id="PF00440">
    <property type="entry name" value="TetR_N"/>
    <property type="match status" value="1"/>
</dbReference>
<keyword evidence="3" id="KW-0804">Transcription</keyword>
<dbReference type="Gene3D" id="1.10.357.10">
    <property type="entry name" value="Tetracycline Repressor, domain 2"/>
    <property type="match status" value="1"/>
</dbReference>
<dbReference type="EMBL" id="JACYXJ010000002">
    <property type="protein sequence ID" value="MBD8875798.1"/>
    <property type="molecule type" value="Genomic_DNA"/>
</dbReference>
<keyword evidence="7" id="KW-1185">Reference proteome</keyword>
<dbReference type="PANTHER" id="PTHR30055:SF238">
    <property type="entry name" value="MYCOFACTOCIN BIOSYNTHESIS TRANSCRIPTIONAL REGULATOR MFTR-RELATED"/>
    <property type="match status" value="1"/>
</dbReference>
<evidence type="ECO:0000259" key="5">
    <source>
        <dbReference type="PROSITE" id="PS50977"/>
    </source>
</evidence>
<dbReference type="Proteomes" id="UP000615687">
    <property type="component" value="Unassembled WGS sequence"/>
</dbReference>
<name>A0ABR9C888_9HYPH</name>
<dbReference type="PROSITE" id="PS50977">
    <property type="entry name" value="HTH_TETR_2"/>
    <property type="match status" value="1"/>
</dbReference>
<reference evidence="6 7" key="1">
    <citation type="submission" date="2020-09" db="EMBL/GenBank/DDBJ databases">
        <title>The genome sequence of type strain Labrenzia polysiphoniae KACC 19711.</title>
        <authorList>
            <person name="Liu Y."/>
        </authorList>
    </citation>
    <scope>NUCLEOTIDE SEQUENCE [LARGE SCALE GENOMIC DNA]</scope>
    <source>
        <strain evidence="6 7">KACC 19711</strain>
    </source>
</reference>
<sequence length="174" mass="18981">MKLVVQRGIENVTTEEIAASAGISTRTFFNYYLNKEAAAIGEPPGYREEDMEALQTGTASLAADLKTFLDKHMETLAEDEAVLRMVGSVLRSNEKARGILDGFLASERDQLTECLFARVKDRQIAAALASNATDVTERAIRLWEQSESLSLIAALDIIWEGLLSAAQLLAASSE</sequence>
<evidence type="ECO:0000256" key="2">
    <source>
        <dbReference type="ARBA" id="ARBA00023125"/>
    </source>
</evidence>
<evidence type="ECO:0000256" key="1">
    <source>
        <dbReference type="ARBA" id="ARBA00023015"/>
    </source>
</evidence>
<dbReference type="PANTHER" id="PTHR30055">
    <property type="entry name" value="HTH-TYPE TRANSCRIPTIONAL REGULATOR RUTR"/>
    <property type="match status" value="1"/>
</dbReference>
<evidence type="ECO:0000313" key="7">
    <source>
        <dbReference type="Proteomes" id="UP000615687"/>
    </source>
</evidence>
<accession>A0ABR9C888</accession>
<comment type="caution">
    <text evidence="6">The sequence shown here is derived from an EMBL/GenBank/DDBJ whole genome shotgun (WGS) entry which is preliminary data.</text>
</comment>
<organism evidence="6 7">
    <name type="scientific">Roseibium polysiphoniae</name>
    <dbReference type="NCBI Taxonomy" id="2571221"/>
    <lineage>
        <taxon>Bacteria</taxon>
        <taxon>Pseudomonadati</taxon>
        <taxon>Pseudomonadota</taxon>
        <taxon>Alphaproteobacteria</taxon>
        <taxon>Hyphomicrobiales</taxon>
        <taxon>Stappiaceae</taxon>
        <taxon>Roseibium</taxon>
    </lineage>
</organism>
<evidence type="ECO:0000256" key="3">
    <source>
        <dbReference type="ARBA" id="ARBA00023163"/>
    </source>
</evidence>
<dbReference type="InterPro" id="IPR009057">
    <property type="entry name" value="Homeodomain-like_sf"/>
</dbReference>
<keyword evidence="2 4" id="KW-0238">DNA-binding</keyword>
<feature type="DNA-binding region" description="H-T-H motif" evidence="4">
    <location>
        <begin position="13"/>
        <end position="32"/>
    </location>
</feature>